<name>A0A9D4JBQ9_DREPO</name>
<dbReference type="AlphaFoldDB" id="A0A9D4JBQ9"/>
<reference evidence="1" key="2">
    <citation type="submission" date="2020-11" db="EMBL/GenBank/DDBJ databases">
        <authorList>
            <person name="McCartney M.A."/>
            <person name="Auch B."/>
            <person name="Kono T."/>
            <person name="Mallez S."/>
            <person name="Becker A."/>
            <person name="Gohl D.M."/>
            <person name="Silverstein K.A.T."/>
            <person name="Koren S."/>
            <person name="Bechman K.B."/>
            <person name="Herman A."/>
            <person name="Abrahante J.E."/>
            <person name="Garbe J."/>
        </authorList>
    </citation>
    <scope>NUCLEOTIDE SEQUENCE</scope>
    <source>
        <strain evidence="1">Duluth1</strain>
        <tissue evidence="1">Whole animal</tissue>
    </source>
</reference>
<gene>
    <name evidence="1" type="ORF">DPMN_135489</name>
</gene>
<proteinExistence type="predicted"/>
<comment type="caution">
    <text evidence="1">The sequence shown here is derived from an EMBL/GenBank/DDBJ whole genome shotgun (WGS) entry which is preliminary data.</text>
</comment>
<evidence type="ECO:0000313" key="1">
    <source>
        <dbReference type="EMBL" id="KAH3807156.1"/>
    </source>
</evidence>
<protein>
    <submittedName>
        <fullName evidence="1">Uncharacterized protein</fullName>
    </submittedName>
</protein>
<evidence type="ECO:0000313" key="2">
    <source>
        <dbReference type="Proteomes" id="UP000828390"/>
    </source>
</evidence>
<sequence length="75" mass="8506">MRDEFLHAAELYLECNKPAKAALCLQNAKERGLAAELFEKLGQVWFISIKEATEVKLFKCYAPTGSFPINNLRTD</sequence>
<keyword evidence="2" id="KW-1185">Reference proteome</keyword>
<organism evidence="1 2">
    <name type="scientific">Dreissena polymorpha</name>
    <name type="common">Zebra mussel</name>
    <name type="synonym">Mytilus polymorpha</name>
    <dbReference type="NCBI Taxonomy" id="45954"/>
    <lineage>
        <taxon>Eukaryota</taxon>
        <taxon>Metazoa</taxon>
        <taxon>Spiralia</taxon>
        <taxon>Lophotrochozoa</taxon>
        <taxon>Mollusca</taxon>
        <taxon>Bivalvia</taxon>
        <taxon>Autobranchia</taxon>
        <taxon>Heteroconchia</taxon>
        <taxon>Euheterodonta</taxon>
        <taxon>Imparidentia</taxon>
        <taxon>Neoheterodontei</taxon>
        <taxon>Myida</taxon>
        <taxon>Dreissenoidea</taxon>
        <taxon>Dreissenidae</taxon>
        <taxon>Dreissena</taxon>
    </lineage>
</organism>
<accession>A0A9D4JBQ9</accession>
<dbReference type="Proteomes" id="UP000828390">
    <property type="component" value="Unassembled WGS sequence"/>
</dbReference>
<reference evidence="1" key="1">
    <citation type="journal article" date="2019" name="bioRxiv">
        <title>The Genome of the Zebra Mussel, Dreissena polymorpha: A Resource for Invasive Species Research.</title>
        <authorList>
            <person name="McCartney M.A."/>
            <person name="Auch B."/>
            <person name="Kono T."/>
            <person name="Mallez S."/>
            <person name="Zhang Y."/>
            <person name="Obille A."/>
            <person name="Becker A."/>
            <person name="Abrahante J.E."/>
            <person name="Garbe J."/>
            <person name="Badalamenti J.P."/>
            <person name="Herman A."/>
            <person name="Mangelson H."/>
            <person name="Liachko I."/>
            <person name="Sullivan S."/>
            <person name="Sone E.D."/>
            <person name="Koren S."/>
            <person name="Silverstein K.A.T."/>
            <person name="Beckman K.B."/>
            <person name="Gohl D.M."/>
        </authorList>
    </citation>
    <scope>NUCLEOTIDE SEQUENCE</scope>
    <source>
        <strain evidence="1">Duluth1</strain>
        <tissue evidence="1">Whole animal</tissue>
    </source>
</reference>
<dbReference type="EMBL" id="JAIWYP010000006">
    <property type="protein sequence ID" value="KAH3807156.1"/>
    <property type="molecule type" value="Genomic_DNA"/>
</dbReference>